<dbReference type="EMBL" id="BAAAKW010000034">
    <property type="protein sequence ID" value="GAA1221942.1"/>
    <property type="molecule type" value="Genomic_DNA"/>
</dbReference>
<dbReference type="InterPro" id="IPR029058">
    <property type="entry name" value="AB_hydrolase_fold"/>
</dbReference>
<keyword evidence="2" id="KW-1185">Reference proteome</keyword>
<organism evidence="1 2">
    <name type="scientific">Rhodoglobus aureus</name>
    <dbReference type="NCBI Taxonomy" id="191497"/>
    <lineage>
        <taxon>Bacteria</taxon>
        <taxon>Bacillati</taxon>
        <taxon>Actinomycetota</taxon>
        <taxon>Actinomycetes</taxon>
        <taxon>Micrococcales</taxon>
        <taxon>Microbacteriaceae</taxon>
        <taxon>Rhodoglobus</taxon>
    </lineage>
</organism>
<protein>
    <recommendedName>
        <fullName evidence="3">Haloalkane dehalogenase</fullName>
    </recommendedName>
</protein>
<comment type="caution">
    <text evidence="1">The sequence shown here is derived from an EMBL/GenBank/DDBJ whole genome shotgun (WGS) entry which is preliminary data.</text>
</comment>
<reference evidence="1 2" key="1">
    <citation type="journal article" date="2019" name="Int. J. Syst. Evol. Microbiol.">
        <title>The Global Catalogue of Microorganisms (GCM) 10K type strain sequencing project: providing services to taxonomists for standard genome sequencing and annotation.</title>
        <authorList>
            <consortium name="The Broad Institute Genomics Platform"/>
            <consortium name="The Broad Institute Genome Sequencing Center for Infectious Disease"/>
            <person name="Wu L."/>
            <person name="Ma J."/>
        </authorList>
    </citation>
    <scope>NUCLEOTIDE SEQUENCE [LARGE SCALE GENOMIC DNA]</scope>
    <source>
        <strain evidence="1 2">JCM 12762</strain>
    </source>
</reference>
<sequence>MSLVTAKLSPEALTYYRSAYPTIASRRAVLQWPREVSLDGKPADNTAVVNAYRQWLTQAEMPKHLFYRNDGVAIKDAEVEWCRENLSNLDVIDLGDGIHFLQETDPHTIGTELSKWYTRL</sequence>
<name>A0ABN1VWP4_9MICO</name>
<evidence type="ECO:0008006" key="3">
    <source>
        <dbReference type="Google" id="ProtNLM"/>
    </source>
</evidence>
<proteinExistence type="predicted"/>
<evidence type="ECO:0000313" key="2">
    <source>
        <dbReference type="Proteomes" id="UP001500943"/>
    </source>
</evidence>
<accession>A0ABN1VWP4</accession>
<dbReference type="SUPFAM" id="SSF53474">
    <property type="entry name" value="alpha/beta-Hydrolases"/>
    <property type="match status" value="1"/>
</dbReference>
<dbReference type="RefSeq" id="WP_343925809.1">
    <property type="nucleotide sequence ID" value="NZ_BAAAKW010000034.1"/>
</dbReference>
<evidence type="ECO:0000313" key="1">
    <source>
        <dbReference type="EMBL" id="GAA1221942.1"/>
    </source>
</evidence>
<dbReference type="Gene3D" id="3.40.50.1820">
    <property type="entry name" value="alpha/beta hydrolase"/>
    <property type="match status" value="1"/>
</dbReference>
<dbReference type="Proteomes" id="UP001500943">
    <property type="component" value="Unassembled WGS sequence"/>
</dbReference>
<gene>
    <name evidence="1" type="ORF">GCM10009655_21950</name>
</gene>